<evidence type="ECO:0000313" key="1">
    <source>
        <dbReference type="EMBL" id="KAL1275092.1"/>
    </source>
</evidence>
<proteinExistence type="predicted"/>
<reference evidence="1 2" key="1">
    <citation type="submission" date="2023-09" db="EMBL/GenBank/DDBJ databases">
        <authorList>
            <person name="Wang M."/>
        </authorList>
    </citation>
    <scope>NUCLEOTIDE SEQUENCE [LARGE SCALE GENOMIC DNA]</scope>
    <source>
        <strain evidence="1">GT-2023</strain>
        <tissue evidence="1">Liver</tissue>
    </source>
</reference>
<evidence type="ECO:0000313" key="2">
    <source>
        <dbReference type="Proteomes" id="UP001558613"/>
    </source>
</evidence>
<keyword evidence="2" id="KW-1185">Reference proteome</keyword>
<name>A0ABR3NE19_9TELE</name>
<sequence length="74" mass="8347">MRERETGERTGRGGVEGVAGSSGFEVSPRCRYIGALIPSFIDFEEHHHVAYSRDNTVCKFSESFWLKKVPANRT</sequence>
<protein>
    <submittedName>
        <fullName evidence="1">Uncharacterized protein</fullName>
    </submittedName>
</protein>
<comment type="caution">
    <text evidence="1">The sequence shown here is derived from an EMBL/GenBank/DDBJ whole genome shotgun (WGS) entry which is preliminary data.</text>
</comment>
<accession>A0ABR3NE19</accession>
<organism evidence="1 2">
    <name type="scientific">Cirrhinus molitorella</name>
    <name type="common">mud carp</name>
    <dbReference type="NCBI Taxonomy" id="172907"/>
    <lineage>
        <taxon>Eukaryota</taxon>
        <taxon>Metazoa</taxon>
        <taxon>Chordata</taxon>
        <taxon>Craniata</taxon>
        <taxon>Vertebrata</taxon>
        <taxon>Euteleostomi</taxon>
        <taxon>Actinopterygii</taxon>
        <taxon>Neopterygii</taxon>
        <taxon>Teleostei</taxon>
        <taxon>Ostariophysi</taxon>
        <taxon>Cypriniformes</taxon>
        <taxon>Cyprinidae</taxon>
        <taxon>Labeoninae</taxon>
        <taxon>Labeonini</taxon>
        <taxon>Cirrhinus</taxon>
    </lineage>
</organism>
<gene>
    <name evidence="1" type="ORF">QQF64_027906</name>
</gene>
<dbReference type="EMBL" id="JAYMGO010000005">
    <property type="protein sequence ID" value="KAL1275092.1"/>
    <property type="molecule type" value="Genomic_DNA"/>
</dbReference>
<dbReference type="Proteomes" id="UP001558613">
    <property type="component" value="Unassembled WGS sequence"/>
</dbReference>